<feature type="region of interest" description="Disordered" evidence="1">
    <location>
        <begin position="113"/>
        <end position="139"/>
    </location>
</feature>
<name>A0ABD2NLV8_9CUCU</name>
<organism evidence="3 4">
    <name type="scientific">Cryptolaemus montrouzieri</name>
    <dbReference type="NCBI Taxonomy" id="559131"/>
    <lineage>
        <taxon>Eukaryota</taxon>
        <taxon>Metazoa</taxon>
        <taxon>Ecdysozoa</taxon>
        <taxon>Arthropoda</taxon>
        <taxon>Hexapoda</taxon>
        <taxon>Insecta</taxon>
        <taxon>Pterygota</taxon>
        <taxon>Neoptera</taxon>
        <taxon>Endopterygota</taxon>
        <taxon>Coleoptera</taxon>
        <taxon>Polyphaga</taxon>
        <taxon>Cucujiformia</taxon>
        <taxon>Coccinelloidea</taxon>
        <taxon>Coccinellidae</taxon>
        <taxon>Scymninae</taxon>
        <taxon>Scymnini</taxon>
        <taxon>Cryptolaemus</taxon>
    </lineage>
</organism>
<evidence type="ECO:0000256" key="1">
    <source>
        <dbReference type="SAM" id="MobiDB-lite"/>
    </source>
</evidence>
<dbReference type="InterPro" id="IPR007330">
    <property type="entry name" value="MIT_dom"/>
</dbReference>
<feature type="region of interest" description="Disordered" evidence="1">
    <location>
        <begin position="1"/>
        <end position="24"/>
    </location>
</feature>
<dbReference type="Proteomes" id="UP001516400">
    <property type="component" value="Unassembled WGS sequence"/>
</dbReference>
<gene>
    <name evidence="3" type="ORF">HHI36_017245</name>
</gene>
<keyword evidence="4" id="KW-1185">Reference proteome</keyword>
<dbReference type="PANTHER" id="PTHR21068">
    <property type="entry name" value="SPARTIN"/>
    <property type="match status" value="1"/>
</dbReference>
<protein>
    <recommendedName>
        <fullName evidence="2">MIT domain-containing protein</fullName>
    </recommendedName>
</protein>
<dbReference type="InterPro" id="IPR045036">
    <property type="entry name" value="Spartin-like"/>
</dbReference>
<feature type="domain" description="MIT" evidence="2">
    <location>
        <begin position="33"/>
        <end position="111"/>
    </location>
</feature>
<evidence type="ECO:0000313" key="4">
    <source>
        <dbReference type="Proteomes" id="UP001516400"/>
    </source>
</evidence>
<dbReference type="InterPro" id="IPR009686">
    <property type="entry name" value="Senescence/spartin_C"/>
</dbReference>
<evidence type="ECO:0000259" key="2">
    <source>
        <dbReference type="SMART" id="SM00745"/>
    </source>
</evidence>
<comment type="caution">
    <text evidence="3">The sequence shown here is derived from an EMBL/GenBank/DDBJ whole genome shotgun (WGS) entry which is preliminary data.</text>
</comment>
<dbReference type="Gene3D" id="1.20.58.80">
    <property type="entry name" value="Phosphotransferase system, lactose/cellobiose-type IIA subunit"/>
    <property type="match status" value="1"/>
</dbReference>
<proteinExistence type="predicted"/>
<dbReference type="PANTHER" id="PTHR21068:SF43">
    <property type="entry name" value="SPARTIN"/>
    <property type="match status" value="1"/>
</dbReference>
<dbReference type="Pfam" id="PF06911">
    <property type="entry name" value="Senescence"/>
    <property type="match status" value="1"/>
</dbReference>
<dbReference type="AlphaFoldDB" id="A0ABD2NLV8"/>
<dbReference type="EMBL" id="JABFTP020000124">
    <property type="protein sequence ID" value="KAL3279736.1"/>
    <property type="molecule type" value="Genomic_DNA"/>
</dbReference>
<evidence type="ECO:0000313" key="3">
    <source>
        <dbReference type="EMBL" id="KAL3279736.1"/>
    </source>
</evidence>
<sequence>MQKTFTTIENTEKSKMGNSNSSGNPWYTTYSHIESKHNEAYNVISEAISLEEQEKPYDALDRYKKGIEIIDDVLSIQVTCPDEPDTTWEKARLMIQKMKKTRAEVLMRINTLQPTLPPRPNLESPPSYEEAMSSSGSSIDGRTPILNTYSELAAALEDINIDPSMNMYSEVIYSHDGVKLYFISANGSVSSFSEPETLSIVLTKGENSDLPKAILQIGNWIYPLVPGASPCFRTEYGAFIFPDIYSNEQGASVGIILPSETDAEVYDLLENILHGIVGHQSDSNLHFNRIAESEEEQGLSETISKSIVTGAWYLSWGLVKGAEKLGDVMNYGTPKLISRLAPHHEPTDVNPKIIKGMQVAESTTKKVAKVTGYVAEQVGAATIKLGSFLAPHIQKQGTRLLSSGFNLSEEQASRKMKGVLTVAAGAVEGFSTIYNGLETSAGILGENLKNNSVKIVEHKYGTMAGEVAGDTLNTVGHVYTIGQNARIITPKGFVKKAAKGTGKGIVYEMANPKASTSSSNETTGL</sequence>
<dbReference type="SMART" id="SM00745">
    <property type="entry name" value="MIT"/>
    <property type="match status" value="1"/>
</dbReference>
<reference evidence="3 4" key="1">
    <citation type="journal article" date="2021" name="BMC Biol.">
        <title>Horizontally acquired antibacterial genes associated with adaptive radiation of ladybird beetles.</title>
        <authorList>
            <person name="Li H.S."/>
            <person name="Tang X.F."/>
            <person name="Huang Y.H."/>
            <person name="Xu Z.Y."/>
            <person name="Chen M.L."/>
            <person name="Du X.Y."/>
            <person name="Qiu B.Y."/>
            <person name="Chen P.T."/>
            <person name="Zhang W."/>
            <person name="Slipinski A."/>
            <person name="Escalona H.E."/>
            <person name="Waterhouse R.M."/>
            <person name="Zwick A."/>
            <person name="Pang H."/>
        </authorList>
    </citation>
    <scope>NUCLEOTIDE SEQUENCE [LARGE SCALE GENOMIC DNA]</scope>
    <source>
        <strain evidence="3">SYSU2018</strain>
    </source>
</reference>
<accession>A0ABD2NLV8</accession>